<keyword evidence="2" id="KW-0812">Transmembrane</keyword>
<dbReference type="SUPFAM" id="SSF55486">
    <property type="entry name" value="Metalloproteases ('zincins'), catalytic domain"/>
    <property type="match status" value="1"/>
</dbReference>
<feature type="region of interest" description="Disordered" evidence="1">
    <location>
        <begin position="23"/>
        <end position="82"/>
    </location>
</feature>
<dbReference type="Gene3D" id="3.40.390.10">
    <property type="entry name" value="Collagenase (Catalytic Domain)"/>
    <property type="match status" value="1"/>
</dbReference>
<feature type="transmembrane region" description="Helical" evidence="2">
    <location>
        <begin position="119"/>
        <end position="143"/>
    </location>
</feature>
<dbReference type="VEuPathDB" id="VectorBase:HLOH_047900"/>
<evidence type="ECO:0000256" key="1">
    <source>
        <dbReference type="SAM" id="MobiDB-lite"/>
    </source>
</evidence>
<reference evidence="3 4" key="1">
    <citation type="journal article" date="2020" name="Cell">
        <title>Large-Scale Comparative Analyses of Tick Genomes Elucidate Their Genetic Diversity and Vector Capacities.</title>
        <authorList>
            <consortium name="Tick Genome and Microbiome Consortium (TIGMIC)"/>
            <person name="Jia N."/>
            <person name="Wang J."/>
            <person name="Shi W."/>
            <person name="Du L."/>
            <person name="Sun Y."/>
            <person name="Zhan W."/>
            <person name="Jiang J.F."/>
            <person name="Wang Q."/>
            <person name="Zhang B."/>
            <person name="Ji P."/>
            <person name="Bell-Sakyi L."/>
            <person name="Cui X.M."/>
            <person name="Yuan T.T."/>
            <person name="Jiang B.G."/>
            <person name="Yang W.F."/>
            <person name="Lam T.T."/>
            <person name="Chang Q.C."/>
            <person name="Ding S.J."/>
            <person name="Wang X.J."/>
            <person name="Zhu J.G."/>
            <person name="Ruan X.D."/>
            <person name="Zhao L."/>
            <person name="Wei J.T."/>
            <person name="Ye R.Z."/>
            <person name="Que T.C."/>
            <person name="Du C.H."/>
            <person name="Zhou Y.H."/>
            <person name="Cheng J.X."/>
            <person name="Dai P.F."/>
            <person name="Guo W.B."/>
            <person name="Han X.H."/>
            <person name="Huang E.J."/>
            <person name="Li L.F."/>
            <person name="Wei W."/>
            <person name="Gao Y.C."/>
            <person name="Liu J.Z."/>
            <person name="Shao H.Z."/>
            <person name="Wang X."/>
            <person name="Wang C.C."/>
            <person name="Yang T.C."/>
            <person name="Huo Q.B."/>
            <person name="Li W."/>
            <person name="Chen H.Y."/>
            <person name="Chen S.E."/>
            <person name="Zhou L.G."/>
            <person name="Ni X.B."/>
            <person name="Tian J.H."/>
            <person name="Sheng Y."/>
            <person name="Liu T."/>
            <person name="Pan Y.S."/>
            <person name="Xia L.Y."/>
            <person name="Li J."/>
            <person name="Zhao F."/>
            <person name="Cao W.C."/>
        </authorList>
    </citation>
    <scope>NUCLEOTIDE SEQUENCE [LARGE SCALE GENOMIC DNA]</scope>
    <source>
        <strain evidence="3">HaeL-2018</strain>
    </source>
</reference>
<evidence type="ECO:0000313" key="3">
    <source>
        <dbReference type="EMBL" id="KAH9377870.1"/>
    </source>
</evidence>
<keyword evidence="4" id="KW-1185">Reference proteome</keyword>
<dbReference type="GO" id="GO:0004222">
    <property type="term" value="F:metalloendopeptidase activity"/>
    <property type="evidence" value="ECO:0007669"/>
    <property type="project" value="InterPro"/>
</dbReference>
<evidence type="ECO:0000313" key="4">
    <source>
        <dbReference type="Proteomes" id="UP000821853"/>
    </source>
</evidence>
<comment type="caution">
    <text evidence="3">The sequence shown here is derived from an EMBL/GenBank/DDBJ whole genome shotgun (WGS) entry which is preliminary data.</text>
</comment>
<dbReference type="InterPro" id="IPR024079">
    <property type="entry name" value="MetalloPept_cat_dom_sf"/>
</dbReference>
<accession>A0A9J6GHG4</accession>
<evidence type="ECO:0000256" key="2">
    <source>
        <dbReference type="SAM" id="Phobius"/>
    </source>
</evidence>
<dbReference type="InterPro" id="IPR000718">
    <property type="entry name" value="Peptidase_M13"/>
</dbReference>
<organism evidence="3 4">
    <name type="scientific">Haemaphysalis longicornis</name>
    <name type="common">Bush tick</name>
    <dbReference type="NCBI Taxonomy" id="44386"/>
    <lineage>
        <taxon>Eukaryota</taxon>
        <taxon>Metazoa</taxon>
        <taxon>Ecdysozoa</taxon>
        <taxon>Arthropoda</taxon>
        <taxon>Chelicerata</taxon>
        <taxon>Arachnida</taxon>
        <taxon>Acari</taxon>
        <taxon>Parasitiformes</taxon>
        <taxon>Ixodida</taxon>
        <taxon>Ixodoidea</taxon>
        <taxon>Ixodidae</taxon>
        <taxon>Haemaphysalinae</taxon>
        <taxon>Haemaphysalis</taxon>
    </lineage>
</organism>
<protein>
    <submittedName>
        <fullName evidence="3">Uncharacterized protein</fullName>
    </submittedName>
</protein>
<dbReference type="OrthoDB" id="6475849at2759"/>
<name>A0A9J6GHG4_HAELO</name>
<dbReference type="PROSITE" id="PS51885">
    <property type="entry name" value="NEPRILYSIN"/>
    <property type="match status" value="1"/>
</dbReference>
<gene>
    <name evidence="3" type="ORF">HPB48_015328</name>
</gene>
<keyword evidence="2" id="KW-1133">Transmembrane helix</keyword>
<feature type="compositionally biased region" description="Polar residues" evidence="1">
    <location>
        <begin position="26"/>
        <end position="43"/>
    </location>
</feature>
<keyword evidence="2" id="KW-0472">Membrane</keyword>
<dbReference type="GO" id="GO:0006508">
    <property type="term" value="P:proteolysis"/>
    <property type="evidence" value="ECO:0007669"/>
    <property type="project" value="InterPro"/>
</dbReference>
<sequence length="220" mass="23682">MLEKGPSGIKGRRVSLYMVPTIEHISPQNKSPTQQTPETTQIHQYPAGTTAALPNQVPASAPDKRVPSQGPSPLGRRPSVGSEKRAILCRPVLKVRSSIATHEHDILTYGAEDVEGHPVLGFLVGCVLPACLVVLAMMVVFVAHHFRQVSLQNETCDTKDCVQHARQILATLDESANPCFSFHDYVCGGGTSKEVATMSQLQRRGATIEARAGNAPSHST</sequence>
<proteinExistence type="predicted"/>
<dbReference type="Proteomes" id="UP000821853">
    <property type="component" value="Unassembled WGS sequence"/>
</dbReference>
<dbReference type="AlphaFoldDB" id="A0A9J6GHG4"/>
<dbReference type="EMBL" id="JABSTR010000008">
    <property type="protein sequence ID" value="KAH9377870.1"/>
    <property type="molecule type" value="Genomic_DNA"/>
</dbReference>